<dbReference type="InterPro" id="IPR014867">
    <property type="entry name" value="Spore_coat_CotH_CotH2/3/7"/>
</dbReference>
<dbReference type="RefSeq" id="WP_212724250.1">
    <property type="nucleotide sequence ID" value="NZ_CP071249.1"/>
</dbReference>
<dbReference type="Proteomes" id="UP001058072">
    <property type="component" value="Chromosome"/>
</dbReference>
<accession>A0A9Q9FED0</accession>
<dbReference type="Proteomes" id="UP001058016">
    <property type="component" value="Chromosome"/>
</dbReference>
<name>A0A9Q9FED0_9FIRM</name>
<evidence type="ECO:0000313" key="2">
    <source>
        <dbReference type="EMBL" id="UUF07452.1"/>
    </source>
</evidence>
<dbReference type="AlphaFoldDB" id="A0A9Q9FED0"/>
<keyword evidence="2" id="KW-0418">Kinase</keyword>
<gene>
    <name evidence="1" type="ORF">J0J69_01050</name>
    <name evidence="2" type="ORF">J0J70_07355</name>
</gene>
<sequence>MKRLFAGCMTVLLLVLITVVIALIQESDAKEVKEKVKTTLTLPEDVLAESSLPIVVIDTKGQEVIYRKKGESSGESVQGRLSLYVPEDFQAGNLAAQLEMNIDIGVRGNTSRLLPKKQYTLTLLNKEGQEQAKSLLGMPKSEKWILNASFEDQSLLRNKLAYDISREIMEYAPRSEFCEVYLIDDEQPLTTAHYMGIYLLVEKIGRDESRVDISQTMNHLAETSFIVSRNRIKPSDNLLKNYGSQIYLYDYNMIVEYPKSELTDEKQIYINQTISEFERVLYSDRFDDPIEGYVAHIDVDSFIDYFIINEFFKNTDAGIFSTYLYKDYESKIKAGPVWDFDSAMGNSTHLFPYYDETGFYMPRTAWFEQLLKDRKFVKQMINRYHLLRRTYLSEEYLFTQIDNYVEELGKAIQRNFEKWPVELCNQSEMLKKYYQVIKPYERDVHALMTFLEENPQYTVDTQNRAQSYDSEIDKLKKFISERGTWIDDHIDSLLKWAE</sequence>
<dbReference type="GO" id="GO:0016301">
    <property type="term" value="F:kinase activity"/>
    <property type="evidence" value="ECO:0007669"/>
    <property type="project" value="UniProtKB-KW"/>
</dbReference>
<protein>
    <submittedName>
        <fullName evidence="2">CotH kinase family protein</fullName>
    </submittedName>
</protein>
<proteinExistence type="predicted"/>
<reference evidence="2 3" key="1">
    <citation type="submission" date="2021-03" db="EMBL/GenBank/DDBJ databases">
        <title>Comparative Genomics and Metabolomics in the genus Turicibacter.</title>
        <authorList>
            <person name="Maki J."/>
            <person name="Looft T."/>
        </authorList>
    </citation>
    <scope>NUCLEOTIDE SEQUENCE</scope>
    <source>
        <strain evidence="2">ISU324</strain>
        <strain evidence="1 3">MMM721</strain>
    </source>
</reference>
<dbReference type="Pfam" id="PF08757">
    <property type="entry name" value="CotH"/>
    <property type="match status" value="1"/>
</dbReference>
<evidence type="ECO:0000313" key="1">
    <source>
        <dbReference type="EMBL" id="UUF06209.1"/>
    </source>
</evidence>
<evidence type="ECO:0000313" key="3">
    <source>
        <dbReference type="Proteomes" id="UP001058016"/>
    </source>
</evidence>
<dbReference type="EMBL" id="CP071249">
    <property type="protein sequence ID" value="UUF06209.1"/>
    <property type="molecule type" value="Genomic_DNA"/>
</dbReference>
<dbReference type="EMBL" id="CP071250">
    <property type="protein sequence ID" value="UUF07452.1"/>
    <property type="molecule type" value="Genomic_DNA"/>
</dbReference>
<keyword evidence="3" id="KW-1185">Reference proteome</keyword>
<keyword evidence="2" id="KW-0808">Transferase</keyword>
<evidence type="ECO:0000313" key="4">
    <source>
        <dbReference type="Proteomes" id="UP001058072"/>
    </source>
</evidence>
<organism evidence="2 4">
    <name type="scientific">Turicibacter bilis</name>
    <dbReference type="NCBI Taxonomy" id="2735723"/>
    <lineage>
        <taxon>Bacteria</taxon>
        <taxon>Bacillati</taxon>
        <taxon>Bacillota</taxon>
        <taxon>Erysipelotrichia</taxon>
        <taxon>Erysipelotrichales</taxon>
        <taxon>Turicibacteraceae</taxon>
        <taxon>Turicibacter</taxon>
    </lineage>
</organism>